<dbReference type="Pfam" id="PF13480">
    <property type="entry name" value="Acetyltransf_6"/>
    <property type="match status" value="1"/>
</dbReference>
<proteinExistence type="predicted"/>
<protein>
    <recommendedName>
        <fullName evidence="1">BioF2-like acetyltransferase domain-containing protein</fullName>
    </recommendedName>
</protein>
<accession>A0ABP9R1G0</accession>
<dbReference type="Proteomes" id="UP001500547">
    <property type="component" value="Unassembled WGS sequence"/>
</dbReference>
<dbReference type="RefSeq" id="WP_345534213.1">
    <property type="nucleotide sequence ID" value="NZ_BAABLD010000017.1"/>
</dbReference>
<reference evidence="3" key="1">
    <citation type="journal article" date="2019" name="Int. J. Syst. Evol. Microbiol.">
        <title>The Global Catalogue of Microorganisms (GCM) 10K type strain sequencing project: providing services to taxonomists for standard genome sequencing and annotation.</title>
        <authorList>
            <consortium name="The Broad Institute Genomics Platform"/>
            <consortium name="The Broad Institute Genome Sequencing Center for Infectious Disease"/>
            <person name="Wu L."/>
            <person name="Ma J."/>
        </authorList>
    </citation>
    <scope>NUCLEOTIDE SEQUENCE [LARGE SCALE GENOMIC DNA]</scope>
    <source>
        <strain evidence="3">JCM 18715</strain>
    </source>
</reference>
<gene>
    <name evidence="2" type="ORF">GCM10025770_33010</name>
</gene>
<dbReference type="Gene3D" id="3.40.630.30">
    <property type="match status" value="1"/>
</dbReference>
<keyword evidence="3" id="KW-1185">Reference proteome</keyword>
<sequence>MKLSVCRYDEQRDRADWESLCARAPMANLLHTRRFLSYHGERFEDQSLIARDEAGTLRAALPAARLPHQPDCVVSHPGASFGGVIQDGSLLGEDLLQLLSDMAKDLAAAGFRVLRYKAVPTIYQRWPVQDDLYALVRLGATLYRRDLSSCIAVDARREPSARRQRSLRKARNAGVTVRQDMTSLEAFWAVLCETLRSRHGTQPVHTLDEIRLLAARFPDDILLVVAELAGQVEAGVLLFNSPAVSHAQYIASSETGNACCALDAVFEHCIAQTGSTGRRYFDFGISNEEEGRRLNTGLYRFKSEFGGGGATHDFYELALD</sequence>
<dbReference type="EMBL" id="BAABLD010000017">
    <property type="protein sequence ID" value="GAA5170302.1"/>
    <property type="molecule type" value="Genomic_DNA"/>
</dbReference>
<organism evidence="2 3">
    <name type="scientific">Viridibacterium curvum</name>
    <dbReference type="NCBI Taxonomy" id="1101404"/>
    <lineage>
        <taxon>Bacteria</taxon>
        <taxon>Pseudomonadati</taxon>
        <taxon>Pseudomonadota</taxon>
        <taxon>Betaproteobacteria</taxon>
        <taxon>Rhodocyclales</taxon>
        <taxon>Rhodocyclaceae</taxon>
        <taxon>Viridibacterium</taxon>
    </lineage>
</organism>
<evidence type="ECO:0000313" key="3">
    <source>
        <dbReference type="Proteomes" id="UP001500547"/>
    </source>
</evidence>
<dbReference type="InterPro" id="IPR038740">
    <property type="entry name" value="BioF2-like_GNAT_dom"/>
</dbReference>
<feature type="domain" description="BioF2-like acetyltransferase" evidence="1">
    <location>
        <begin position="161"/>
        <end position="289"/>
    </location>
</feature>
<name>A0ABP9R1G0_9RHOO</name>
<evidence type="ECO:0000259" key="1">
    <source>
        <dbReference type="Pfam" id="PF13480"/>
    </source>
</evidence>
<comment type="caution">
    <text evidence="2">The sequence shown here is derived from an EMBL/GenBank/DDBJ whole genome shotgun (WGS) entry which is preliminary data.</text>
</comment>
<dbReference type="SUPFAM" id="SSF55729">
    <property type="entry name" value="Acyl-CoA N-acyltransferases (Nat)"/>
    <property type="match status" value="1"/>
</dbReference>
<dbReference type="InterPro" id="IPR016181">
    <property type="entry name" value="Acyl_CoA_acyltransferase"/>
</dbReference>
<evidence type="ECO:0000313" key="2">
    <source>
        <dbReference type="EMBL" id="GAA5170302.1"/>
    </source>
</evidence>